<keyword evidence="1" id="KW-1133">Transmembrane helix</keyword>
<feature type="transmembrane region" description="Helical" evidence="1">
    <location>
        <begin position="404"/>
        <end position="431"/>
    </location>
</feature>
<evidence type="ECO:0000313" key="2">
    <source>
        <dbReference type="EMBL" id="KAK5088844.1"/>
    </source>
</evidence>
<evidence type="ECO:0000256" key="1">
    <source>
        <dbReference type="SAM" id="Phobius"/>
    </source>
</evidence>
<protein>
    <submittedName>
        <fullName evidence="2">Uncharacterized protein</fullName>
    </submittedName>
</protein>
<comment type="caution">
    <text evidence="2">The sequence shown here is derived from an EMBL/GenBank/DDBJ whole genome shotgun (WGS) entry which is preliminary data.</text>
</comment>
<sequence length="434" mass="49926">MSNESVYTQFKTRLEKFAHQDKRTRLAPQDLTVELLEAIAPRSSELTKHLGWYQHWLDKQLLPIRSSLRDCLQGFDAANEDNWQLCVAQLWKGVAERSRADKLATVDSIVEDLVKHKILKRDVKTSLGRQIVFALLGWQTMLWKSDIGNCPPSQICIEDEMDGFAGQSSLVFRQEQCHCAKPLSELLMSFGVILPSPRFWTHDEDKEQASLGSLSTVSSSTLNAHLLMSMAKQFKIEWTDILTHHLEYDSLKGKLFLYRFPSFCLSNIDETTDSVIYTCAQSTLKPISPFWATTTDITTLLQETLQSYRLLFGQTKAARKYYRTLRPFPRPSNLTADELLHELCGRKRCELTVACEKESYDLDEDFPMYKNRLVVLANALAKEKPRTWKQLWHDKRDSAQWLTFWLVLVIGGIGLILQFTQVVLALISTIFDLH</sequence>
<evidence type="ECO:0000313" key="3">
    <source>
        <dbReference type="Proteomes" id="UP001309876"/>
    </source>
</evidence>
<keyword evidence="1" id="KW-0812">Transmembrane</keyword>
<accession>A0AAN7YJL1</accession>
<keyword evidence="3" id="KW-1185">Reference proteome</keyword>
<dbReference type="AlphaFoldDB" id="A0AAN7YJL1"/>
<name>A0AAN7YJL1_9EURO</name>
<dbReference type="EMBL" id="JAVRRJ010000002">
    <property type="protein sequence ID" value="KAK5088844.1"/>
    <property type="molecule type" value="Genomic_DNA"/>
</dbReference>
<dbReference type="Proteomes" id="UP001309876">
    <property type="component" value="Unassembled WGS sequence"/>
</dbReference>
<gene>
    <name evidence="2" type="ORF">LTR05_003066</name>
</gene>
<organism evidence="2 3">
    <name type="scientific">Lithohypha guttulata</name>
    <dbReference type="NCBI Taxonomy" id="1690604"/>
    <lineage>
        <taxon>Eukaryota</taxon>
        <taxon>Fungi</taxon>
        <taxon>Dikarya</taxon>
        <taxon>Ascomycota</taxon>
        <taxon>Pezizomycotina</taxon>
        <taxon>Eurotiomycetes</taxon>
        <taxon>Chaetothyriomycetidae</taxon>
        <taxon>Chaetothyriales</taxon>
        <taxon>Trichomeriaceae</taxon>
        <taxon>Lithohypha</taxon>
    </lineage>
</organism>
<keyword evidence="1" id="KW-0472">Membrane</keyword>
<reference evidence="2 3" key="1">
    <citation type="submission" date="2023-08" db="EMBL/GenBank/DDBJ databases">
        <title>Black Yeasts Isolated from many extreme environments.</title>
        <authorList>
            <person name="Coleine C."/>
            <person name="Stajich J.E."/>
            <person name="Selbmann L."/>
        </authorList>
    </citation>
    <scope>NUCLEOTIDE SEQUENCE [LARGE SCALE GENOMIC DNA]</scope>
    <source>
        <strain evidence="2 3">CCFEE 5910</strain>
    </source>
</reference>
<proteinExistence type="predicted"/>